<dbReference type="SMART" id="SM00174">
    <property type="entry name" value="RHO"/>
    <property type="match status" value="1"/>
</dbReference>
<dbReference type="CDD" id="cd00154">
    <property type="entry name" value="Rab"/>
    <property type="match status" value="1"/>
</dbReference>
<accession>A0A8T0DVZ1</accession>
<keyword evidence="1" id="KW-0547">Nucleotide-binding</keyword>
<keyword evidence="3" id="KW-0449">Lipoprotein</keyword>
<dbReference type="PANTHER" id="PTHR47977">
    <property type="entry name" value="RAS-RELATED PROTEIN RAB"/>
    <property type="match status" value="1"/>
</dbReference>
<dbReference type="PRINTS" id="PR00449">
    <property type="entry name" value="RASTRNSFRMNG"/>
</dbReference>
<evidence type="ECO:0000256" key="1">
    <source>
        <dbReference type="ARBA" id="ARBA00022741"/>
    </source>
</evidence>
<evidence type="ECO:0000313" key="4">
    <source>
        <dbReference type="EMBL" id="KAF8572079.1"/>
    </source>
</evidence>
<dbReference type="SMART" id="SM00175">
    <property type="entry name" value="RAB"/>
    <property type="match status" value="1"/>
</dbReference>
<evidence type="ECO:0000256" key="3">
    <source>
        <dbReference type="ARBA" id="ARBA00023288"/>
    </source>
</evidence>
<dbReference type="Pfam" id="PF00071">
    <property type="entry name" value="Ras"/>
    <property type="match status" value="1"/>
</dbReference>
<dbReference type="FunFam" id="3.40.50.300:FF:001129">
    <property type="entry name" value="ras-related protein Rab-44 isoform X2"/>
    <property type="match status" value="1"/>
</dbReference>
<evidence type="ECO:0000313" key="5">
    <source>
        <dbReference type="Proteomes" id="UP000699462"/>
    </source>
</evidence>
<reference evidence="4 5" key="1">
    <citation type="submission" date="2019-07" db="EMBL/GenBank/DDBJ databases">
        <title>Annotation for the trematode Paragonimus westermani.</title>
        <authorList>
            <person name="Choi Y.-J."/>
        </authorList>
    </citation>
    <scope>NUCLEOTIDE SEQUENCE [LARGE SCALE GENOMIC DNA]</scope>
    <source>
        <strain evidence="4">180907_Pwestermani</strain>
    </source>
</reference>
<proteinExistence type="predicted"/>
<dbReference type="PROSITE" id="PS51419">
    <property type="entry name" value="RAB"/>
    <property type="match status" value="1"/>
</dbReference>
<dbReference type="Gene3D" id="3.40.50.300">
    <property type="entry name" value="P-loop containing nucleotide triphosphate hydrolases"/>
    <property type="match status" value="1"/>
</dbReference>
<dbReference type="PROSITE" id="PS51420">
    <property type="entry name" value="RHO"/>
    <property type="match status" value="1"/>
</dbReference>
<dbReference type="Proteomes" id="UP000699462">
    <property type="component" value="Unassembled WGS sequence"/>
</dbReference>
<name>A0A8T0DVZ1_9TREM</name>
<keyword evidence="2" id="KW-0342">GTP-binding</keyword>
<gene>
    <name evidence="4" type="ORF">P879_02236</name>
</gene>
<dbReference type="InterPro" id="IPR050227">
    <property type="entry name" value="Rab"/>
</dbReference>
<dbReference type="PROSITE" id="PS51421">
    <property type="entry name" value="RAS"/>
    <property type="match status" value="1"/>
</dbReference>
<dbReference type="InterPro" id="IPR001806">
    <property type="entry name" value="Small_GTPase"/>
</dbReference>
<evidence type="ECO:0008006" key="6">
    <source>
        <dbReference type="Google" id="ProtNLM"/>
    </source>
</evidence>
<dbReference type="SUPFAM" id="SSF52540">
    <property type="entry name" value="P-loop containing nucleoside triphosphate hydrolases"/>
    <property type="match status" value="1"/>
</dbReference>
<sequence length="221" mass="24651">MSTDSRYKNVQTFKLLLVGDSCVGKTSLLIRFKDRIFLKGSYISTVGIDFKTKMVNADGRTVRLQIWDTAGQEKFRSLTKSYYRDSNAVILVYDIRRSDTFVNTKSWMCEINANILSNTLIALVGNKADEAKDRVVSKSDGERLAKESGALFWETSAKTGTNVDQLFQSIADRLAANTDAGSPIDRNGLVSCKERLSDGLLDESHAATDTKWSTFKCCAWN</sequence>
<organism evidence="4 5">
    <name type="scientific">Paragonimus westermani</name>
    <dbReference type="NCBI Taxonomy" id="34504"/>
    <lineage>
        <taxon>Eukaryota</taxon>
        <taxon>Metazoa</taxon>
        <taxon>Spiralia</taxon>
        <taxon>Lophotrochozoa</taxon>
        <taxon>Platyhelminthes</taxon>
        <taxon>Trematoda</taxon>
        <taxon>Digenea</taxon>
        <taxon>Plagiorchiida</taxon>
        <taxon>Troglotremata</taxon>
        <taxon>Troglotrematidae</taxon>
        <taxon>Paragonimus</taxon>
    </lineage>
</organism>
<dbReference type="InterPro" id="IPR005225">
    <property type="entry name" value="Small_GTP-bd"/>
</dbReference>
<dbReference type="AlphaFoldDB" id="A0A8T0DVZ1"/>
<dbReference type="SMART" id="SM00173">
    <property type="entry name" value="RAS"/>
    <property type="match status" value="1"/>
</dbReference>
<dbReference type="OrthoDB" id="9989112at2759"/>
<comment type="caution">
    <text evidence="4">The sequence shown here is derived from an EMBL/GenBank/DDBJ whole genome shotgun (WGS) entry which is preliminary data.</text>
</comment>
<dbReference type="SMART" id="SM00176">
    <property type="entry name" value="RAN"/>
    <property type="match status" value="1"/>
</dbReference>
<dbReference type="GO" id="GO:0005525">
    <property type="term" value="F:GTP binding"/>
    <property type="evidence" value="ECO:0007669"/>
    <property type="project" value="UniProtKB-KW"/>
</dbReference>
<dbReference type="EMBL" id="JTDF01000185">
    <property type="protein sequence ID" value="KAF8572079.1"/>
    <property type="molecule type" value="Genomic_DNA"/>
</dbReference>
<dbReference type="InterPro" id="IPR027417">
    <property type="entry name" value="P-loop_NTPase"/>
</dbReference>
<dbReference type="GO" id="GO:0003924">
    <property type="term" value="F:GTPase activity"/>
    <property type="evidence" value="ECO:0007669"/>
    <property type="project" value="InterPro"/>
</dbReference>
<keyword evidence="5" id="KW-1185">Reference proteome</keyword>
<evidence type="ECO:0000256" key="2">
    <source>
        <dbReference type="ARBA" id="ARBA00023134"/>
    </source>
</evidence>
<dbReference type="NCBIfam" id="TIGR00231">
    <property type="entry name" value="small_GTP"/>
    <property type="match status" value="1"/>
</dbReference>
<protein>
    <recommendedName>
        <fullName evidence="6">Ras-related protein Rab-18</fullName>
    </recommendedName>
</protein>